<proteinExistence type="inferred from homology"/>
<feature type="region of interest" description="Disordered" evidence="8">
    <location>
        <begin position="1"/>
        <end position="37"/>
    </location>
</feature>
<sequence length="372" mass="42335">MLFHSKEEIDEKDLSDVSTLSPDNSPPNSTPTVSSWEERWDVKSEDVDFDIDTEVTGKFPLVEDEARYSELLVPSSSPTVSPWEDRGDVKGLYIEYQHFDIDPETMKFPLYWTSLLAFFPSSSSRLLVTVNEPLSTLIDEYQSGSVVFLEKIKIIGENYVSLRRTRRDGNCFFRCFVFSYLEHILETQDKAEVDRIKGHIQESIKTLRNLQYVDHQFSDFYEIFTELLDGVIQGHEKSLSDELLLQRCQDGLYSDSAVMFCRCAASAEIQSRRDFFEPFLAPFIGTSQTLEQFCKTSVEGMKQESDHAHIVALTDALGVPVRVVYLDSSFSGTGPMTANQHDFLPSGASAPGEKPFISLLYRPGHYDILYPK</sequence>
<dbReference type="InterPro" id="IPR019400">
    <property type="entry name" value="Peptidase_C65_otubain"/>
</dbReference>
<dbReference type="SUPFAM" id="SSF54001">
    <property type="entry name" value="Cysteine proteinases"/>
    <property type="match status" value="1"/>
</dbReference>
<dbReference type="InterPro" id="IPR003323">
    <property type="entry name" value="OTU_dom"/>
</dbReference>
<dbReference type="PANTHER" id="PTHR12931">
    <property type="entry name" value="UBIQUITIN THIOLESTERASE PROTEIN OTUB"/>
    <property type="match status" value="1"/>
</dbReference>
<dbReference type="Gene3D" id="3.30.200.60">
    <property type="entry name" value="Peptidase C65 Otubain, subdomain 1"/>
    <property type="match status" value="1"/>
</dbReference>
<keyword evidence="4" id="KW-0645">Protease</keyword>
<evidence type="ECO:0000256" key="7">
    <source>
        <dbReference type="ARBA" id="ARBA00022807"/>
    </source>
</evidence>
<organism evidence="10 11">
    <name type="scientific">Spirodela intermedia</name>
    <name type="common">Intermediate duckweed</name>
    <dbReference type="NCBI Taxonomy" id="51605"/>
    <lineage>
        <taxon>Eukaryota</taxon>
        <taxon>Viridiplantae</taxon>
        <taxon>Streptophyta</taxon>
        <taxon>Embryophyta</taxon>
        <taxon>Tracheophyta</taxon>
        <taxon>Spermatophyta</taxon>
        <taxon>Magnoliopsida</taxon>
        <taxon>Liliopsida</taxon>
        <taxon>Araceae</taxon>
        <taxon>Lemnoideae</taxon>
        <taxon>Spirodela</taxon>
    </lineage>
</organism>
<gene>
    <name evidence="10" type="ORF">SI8410_08011178</name>
</gene>
<evidence type="ECO:0000256" key="8">
    <source>
        <dbReference type="SAM" id="MobiDB-lite"/>
    </source>
</evidence>
<protein>
    <recommendedName>
        <fullName evidence="3">ubiquitinyl hydrolase 1</fullName>
        <ecNumber evidence="3">3.4.19.12</ecNumber>
    </recommendedName>
</protein>
<accession>A0A7I8KRQ9</accession>
<keyword evidence="11" id="KW-1185">Reference proteome</keyword>
<dbReference type="GO" id="GO:0043130">
    <property type="term" value="F:ubiquitin binding"/>
    <property type="evidence" value="ECO:0007669"/>
    <property type="project" value="TreeGrafter"/>
</dbReference>
<dbReference type="GO" id="GO:0004843">
    <property type="term" value="F:cysteine-type deubiquitinase activity"/>
    <property type="evidence" value="ECO:0007669"/>
    <property type="project" value="UniProtKB-EC"/>
</dbReference>
<dbReference type="AlphaFoldDB" id="A0A7I8KRQ9"/>
<evidence type="ECO:0000313" key="11">
    <source>
        <dbReference type="Proteomes" id="UP000663760"/>
    </source>
</evidence>
<evidence type="ECO:0000256" key="6">
    <source>
        <dbReference type="ARBA" id="ARBA00022801"/>
    </source>
</evidence>
<keyword evidence="5" id="KW-0833">Ubl conjugation pathway</keyword>
<name>A0A7I8KRQ9_SPIIN</name>
<evidence type="ECO:0000256" key="2">
    <source>
        <dbReference type="ARBA" id="ARBA00006579"/>
    </source>
</evidence>
<keyword evidence="7" id="KW-0788">Thiol protease</keyword>
<evidence type="ECO:0000259" key="9">
    <source>
        <dbReference type="PROSITE" id="PS50802"/>
    </source>
</evidence>
<dbReference type="GO" id="GO:0005634">
    <property type="term" value="C:nucleus"/>
    <property type="evidence" value="ECO:0007669"/>
    <property type="project" value="TreeGrafter"/>
</dbReference>
<dbReference type="FunFam" id="1.20.1300.20:FF:000001">
    <property type="entry name" value="Ubiquitin thioesterase OTUB1"/>
    <property type="match status" value="1"/>
</dbReference>
<dbReference type="OrthoDB" id="18915at2759"/>
<dbReference type="EC" id="3.4.19.12" evidence="3"/>
<feature type="domain" description="OTU" evidence="9">
    <location>
        <begin position="160"/>
        <end position="372"/>
    </location>
</feature>
<dbReference type="InterPro" id="IPR042468">
    <property type="entry name" value="Peptidase_C65_otubain_sub1"/>
</dbReference>
<comment type="catalytic activity">
    <reaction evidence="1">
        <text>Thiol-dependent hydrolysis of ester, thioester, amide, peptide and isopeptide bonds formed by the C-terminal Gly of ubiquitin (a 76-residue protein attached to proteins as an intracellular targeting signal).</text>
        <dbReference type="EC" id="3.4.19.12"/>
    </reaction>
</comment>
<evidence type="ECO:0000313" key="10">
    <source>
        <dbReference type="EMBL" id="CAA7400500.1"/>
    </source>
</evidence>
<evidence type="ECO:0000256" key="1">
    <source>
        <dbReference type="ARBA" id="ARBA00000707"/>
    </source>
</evidence>
<feature type="compositionally biased region" description="Basic and acidic residues" evidence="8">
    <location>
        <begin position="1"/>
        <end position="15"/>
    </location>
</feature>
<dbReference type="Pfam" id="PF10275">
    <property type="entry name" value="Peptidase_C65"/>
    <property type="match status" value="1"/>
</dbReference>
<comment type="similarity">
    <text evidence="2">Belongs to the peptidase C65 family.</text>
</comment>
<dbReference type="GO" id="GO:0006508">
    <property type="term" value="P:proteolysis"/>
    <property type="evidence" value="ECO:0007669"/>
    <property type="project" value="UniProtKB-KW"/>
</dbReference>
<dbReference type="EMBL" id="LR746271">
    <property type="protein sequence ID" value="CAA7400500.1"/>
    <property type="molecule type" value="Genomic_DNA"/>
</dbReference>
<evidence type="ECO:0000256" key="3">
    <source>
        <dbReference type="ARBA" id="ARBA00012759"/>
    </source>
</evidence>
<reference evidence="10" key="1">
    <citation type="submission" date="2020-02" db="EMBL/GenBank/DDBJ databases">
        <authorList>
            <person name="Scholz U."/>
            <person name="Mascher M."/>
            <person name="Fiebig A."/>
        </authorList>
    </citation>
    <scope>NUCLEOTIDE SEQUENCE</scope>
</reference>
<keyword evidence="6" id="KW-0378">Hydrolase</keyword>
<evidence type="ECO:0000256" key="4">
    <source>
        <dbReference type="ARBA" id="ARBA00022670"/>
    </source>
</evidence>
<evidence type="ECO:0000256" key="5">
    <source>
        <dbReference type="ARBA" id="ARBA00022786"/>
    </source>
</evidence>
<dbReference type="Gene3D" id="1.20.1300.20">
    <property type="entry name" value="Peptidase C65 Otubain, subdomain 2"/>
    <property type="match status" value="1"/>
</dbReference>
<dbReference type="PROSITE" id="PS50802">
    <property type="entry name" value="OTU"/>
    <property type="match status" value="1"/>
</dbReference>
<dbReference type="GO" id="GO:0071108">
    <property type="term" value="P:protein K48-linked deubiquitination"/>
    <property type="evidence" value="ECO:0007669"/>
    <property type="project" value="TreeGrafter"/>
</dbReference>
<dbReference type="Proteomes" id="UP000663760">
    <property type="component" value="Chromosome 8"/>
</dbReference>
<dbReference type="InterPro" id="IPR042467">
    <property type="entry name" value="Peptidase_C65_otubain_sub2"/>
</dbReference>
<dbReference type="InterPro" id="IPR038765">
    <property type="entry name" value="Papain-like_cys_pep_sf"/>
</dbReference>
<dbReference type="PANTHER" id="PTHR12931:SF15">
    <property type="entry name" value="UBIQUITIN THIOESTERASE OTUBAIN-LIKE"/>
    <property type="match status" value="1"/>
</dbReference>